<feature type="domain" description="Gfo/Idh/MocA-like oxidoreductase N-terminal" evidence="2">
    <location>
        <begin position="6"/>
        <end position="126"/>
    </location>
</feature>
<dbReference type="InterPro" id="IPR004104">
    <property type="entry name" value="Gfo/Idh/MocA-like_OxRdtase_C"/>
</dbReference>
<dbReference type="PANTHER" id="PTHR43377">
    <property type="entry name" value="BILIVERDIN REDUCTASE A"/>
    <property type="match status" value="1"/>
</dbReference>
<dbReference type="OrthoDB" id="9800252at2"/>
<dbReference type="InterPro" id="IPR051450">
    <property type="entry name" value="Gfo/Idh/MocA_Oxidoreductases"/>
</dbReference>
<name>A0A5C4T914_9BACL</name>
<dbReference type="SUPFAM" id="SSF51735">
    <property type="entry name" value="NAD(P)-binding Rossmann-fold domains"/>
    <property type="match status" value="1"/>
</dbReference>
<dbReference type="Pfam" id="PF01408">
    <property type="entry name" value="GFO_IDH_MocA"/>
    <property type="match status" value="1"/>
</dbReference>
<protein>
    <submittedName>
        <fullName evidence="4">Gfo/Idh/MocA family oxidoreductase</fullName>
    </submittedName>
</protein>
<dbReference type="SUPFAM" id="SSF55347">
    <property type="entry name" value="Glyceraldehyde-3-phosphate dehydrogenase-like, C-terminal domain"/>
    <property type="match status" value="1"/>
</dbReference>
<evidence type="ECO:0000259" key="2">
    <source>
        <dbReference type="Pfam" id="PF01408"/>
    </source>
</evidence>
<comment type="similarity">
    <text evidence="1">Belongs to the Gfo/Idh/MocA family.</text>
</comment>
<dbReference type="PANTHER" id="PTHR43377:SF2">
    <property type="entry name" value="BINDING ROSSMANN FOLD OXIDOREDUCTASE, PUTATIVE (AFU_ORTHOLOGUE AFUA_4G00560)-RELATED"/>
    <property type="match status" value="1"/>
</dbReference>
<dbReference type="Pfam" id="PF02894">
    <property type="entry name" value="GFO_IDH_MocA_C"/>
    <property type="match status" value="1"/>
</dbReference>
<dbReference type="Gene3D" id="3.40.50.720">
    <property type="entry name" value="NAD(P)-binding Rossmann-like Domain"/>
    <property type="match status" value="1"/>
</dbReference>
<dbReference type="AlphaFoldDB" id="A0A5C4T914"/>
<evidence type="ECO:0000313" key="5">
    <source>
        <dbReference type="Proteomes" id="UP000307943"/>
    </source>
</evidence>
<dbReference type="InterPro" id="IPR036291">
    <property type="entry name" value="NAD(P)-bd_dom_sf"/>
</dbReference>
<reference evidence="4 5" key="1">
    <citation type="submission" date="2019-05" db="EMBL/GenBank/DDBJ databases">
        <title>We sequenced the genome of Paenibacillus hemerocallicola KCTC 33185 for further insight into its adaptation and study the phylogeny of Paenibacillus.</title>
        <authorList>
            <person name="Narsing Rao M.P."/>
        </authorList>
    </citation>
    <scope>NUCLEOTIDE SEQUENCE [LARGE SCALE GENOMIC DNA]</scope>
    <source>
        <strain evidence="4 5">KCTC 33185</strain>
    </source>
</reference>
<evidence type="ECO:0000313" key="4">
    <source>
        <dbReference type="EMBL" id="TNJ64887.1"/>
    </source>
</evidence>
<keyword evidence="5" id="KW-1185">Reference proteome</keyword>
<dbReference type="EMBL" id="VDCQ01000024">
    <property type="protein sequence ID" value="TNJ64887.1"/>
    <property type="molecule type" value="Genomic_DNA"/>
</dbReference>
<feature type="domain" description="Gfo/Idh/MocA-like oxidoreductase C-terminal" evidence="3">
    <location>
        <begin position="138"/>
        <end position="395"/>
    </location>
</feature>
<gene>
    <name evidence="4" type="ORF">FE784_17810</name>
</gene>
<organism evidence="4 5">
    <name type="scientific">Paenibacillus hemerocallicola</name>
    <dbReference type="NCBI Taxonomy" id="1172614"/>
    <lineage>
        <taxon>Bacteria</taxon>
        <taxon>Bacillati</taxon>
        <taxon>Bacillota</taxon>
        <taxon>Bacilli</taxon>
        <taxon>Bacillales</taxon>
        <taxon>Paenibacillaceae</taxon>
        <taxon>Paenibacillus</taxon>
    </lineage>
</organism>
<sequence>MLEVKKYAIVGTGDRAAAFGKPMADAFPNEVELVGVFDINPLRANKFAQEHGGIPVYADFDTLLARSGAELYIIATPDYTHHEYIIRTMEAGFDVVTEKPMTTDSDKCKAILEAERRTGRQVTVAFNCRFMPYMAQLKKIIEEGTIGRLLSIDFNWYLDTTHGAQYFRRWHRHMNQSGGLLVHKSTHHFDLVNWWLDDQPAQVNAMGTRQYFGPAREQRGERCLTCDFKKSCEHYYDIQANKFIREHYYDNEKKDGYIRDKCVFGDDIDIYDTMSVQVQYKRGALLNYTLVAHSPYKNWTATFNGTEGRMEAGEYFRGPRAEEPMHQIQIYNRAGEVISRQTKKATGSHGGGDYRLQQMICMQSKDELRQRAGSMSGAMSLLIGVAANRSIVEGKCIRIQDLLD</sequence>
<evidence type="ECO:0000256" key="1">
    <source>
        <dbReference type="ARBA" id="ARBA00010928"/>
    </source>
</evidence>
<dbReference type="Proteomes" id="UP000307943">
    <property type="component" value="Unassembled WGS sequence"/>
</dbReference>
<comment type="caution">
    <text evidence="4">The sequence shown here is derived from an EMBL/GenBank/DDBJ whole genome shotgun (WGS) entry which is preliminary data.</text>
</comment>
<dbReference type="GO" id="GO:0000166">
    <property type="term" value="F:nucleotide binding"/>
    <property type="evidence" value="ECO:0007669"/>
    <property type="project" value="InterPro"/>
</dbReference>
<dbReference type="InterPro" id="IPR000683">
    <property type="entry name" value="Gfo/Idh/MocA-like_OxRdtase_N"/>
</dbReference>
<accession>A0A5C4T914</accession>
<evidence type="ECO:0000259" key="3">
    <source>
        <dbReference type="Pfam" id="PF02894"/>
    </source>
</evidence>
<proteinExistence type="inferred from homology"/>
<dbReference type="Gene3D" id="3.30.360.10">
    <property type="entry name" value="Dihydrodipicolinate Reductase, domain 2"/>
    <property type="match status" value="1"/>
</dbReference>